<organism evidence="2 3">
    <name type="scientific">Citricoccus muralis</name>
    <dbReference type="NCBI Taxonomy" id="169134"/>
    <lineage>
        <taxon>Bacteria</taxon>
        <taxon>Bacillati</taxon>
        <taxon>Actinomycetota</taxon>
        <taxon>Actinomycetes</taxon>
        <taxon>Micrococcales</taxon>
        <taxon>Micrococcaceae</taxon>
        <taxon>Citricoccus</taxon>
    </lineage>
</organism>
<dbReference type="EMBL" id="QREH01000001">
    <property type="protein sequence ID" value="REE04440.1"/>
    <property type="molecule type" value="Genomic_DNA"/>
</dbReference>
<dbReference type="Proteomes" id="UP000256727">
    <property type="component" value="Unassembled WGS sequence"/>
</dbReference>
<protein>
    <recommendedName>
        <fullName evidence="1">VOC domain-containing protein</fullName>
    </recommendedName>
</protein>
<name>A0A3D9LF13_9MICC</name>
<gene>
    <name evidence="2" type="ORF">C8E99_2275</name>
</gene>
<sequence length="150" mass="16013">MNQTSTGIGTNIYVNLPIQDVAAARTFWTSVGVRISEDYSDENALSLSFSPHVTVMLLTRDFYASFLDGKPVADTQAANGAIIALDAAAQENVDPFVDAALAAGATEVPPSDPNPAQEMVDAGLMYGRTFTDPDGHQWEILWMSSEMPAG</sequence>
<dbReference type="RefSeq" id="WP_211309033.1">
    <property type="nucleotide sequence ID" value="NZ_QREH01000001.1"/>
</dbReference>
<dbReference type="Gene3D" id="3.10.180.10">
    <property type="entry name" value="2,3-Dihydroxybiphenyl 1,2-Dioxygenase, domain 1"/>
    <property type="match status" value="1"/>
</dbReference>
<comment type="caution">
    <text evidence="2">The sequence shown here is derived from an EMBL/GenBank/DDBJ whole genome shotgun (WGS) entry which is preliminary data.</text>
</comment>
<proteinExistence type="predicted"/>
<dbReference type="InterPro" id="IPR037523">
    <property type="entry name" value="VOC_core"/>
</dbReference>
<feature type="domain" description="VOC" evidence="1">
    <location>
        <begin position="9"/>
        <end position="143"/>
    </location>
</feature>
<dbReference type="Pfam" id="PF00903">
    <property type="entry name" value="Glyoxalase"/>
    <property type="match status" value="1"/>
</dbReference>
<evidence type="ECO:0000313" key="3">
    <source>
        <dbReference type="Proteomes" id="UP000256727"/>
    </source>
</evidence>
<evidence type="ECO:0000259" key="1">
    <source>
        <dbReference type="PROSITE" id="PS51819"/>
    </source>
</evidence>
<dbReference type="InterPro" id="IPR029068">
    <property type="entry name" value="Glyas_Bleomycin-R_OHBP_Dase"/>
</dbReference>
<dbReference type="InterPro" id="IPR004360">
    <property type="entry name" value="Glyas_Fos-R_dOase_dom"/>
</dbReference>
<dbReference type="PROSITE" id="PS51819">
    <property type="entry name" value="VOC"/>
    <property type="match status" value="1"/>
</dbReference>
<dbReference type="SUPFAM" id="SSF54593">
    <property type="entry name" value="Glyoxalase/Bleomycin resistance protein/Dihydroxybiphenyl dioxygenase"/>
    <property type="match status" value="1"/>
</dbReference>
<dbReference type="PANTHER" id="PTHR36503">
    <property type="entry name" value="BLR2520 PROTEIN"/>
    <property type="match status" value="1"/>
</dbReference>
<dbReference type="AlphaFoldDB" id="A0A3D9LF13"/>
<evidence type="ECO:0000313" key="2">
    <source>
        <dbReference type="EMBL" id="REE04440.1"/>
    </source>
</evidence>
<dbReference type="PANTHER" id="PTHR36503:SF2">
    <property type="entry name" value="BLR2408 PROTEIN"/>
    <property type="match status" value="1"/>
</dbReference>
<reference evidence="2 3" key="1">
    <citation type="submission" date="2018-07" db="EMBL/GenBank/DDBJ databases">
        <title>Sequencing the genomes of 1000 actinobacteria strains.</title>
        <authorList>
            <person name="Klenk H.-P."/>
        </authorList>
    </citation>
    <scope>NUCLEOTIDE SEQUENCE [LARGE SCALE GENOMIC DNA]</scope>
    <source>
        <strain evidence="2 3">DSM 14442</strain>
    </source>
</reference>
<keyword evidence="3" id="KW-1185">Reference proteome</keyword>
<accession>A0A3D9LF13</accession>